<accession>A0A5R9KW52</accession>
<dbReference type="OrthoDB" id="964144at2"/>
<evidence type="ECO:0000256" key="1">
    <source>
        <dbReference type="SAM" id="MobiDB-lite"/>
    </source>
</evidence>
<organism evidence="2 3">
    <name type="scientific">Dyadobacter luticola</name>
    <dbReference type="NCBI Taxonomy" id="1979387"/>
    <lineage>
        <taxon>Bacteria</taxon>
        <taxon>Pseudomonadati</taxon>
        <taxon>Bacteroidota</taxon>
        <taxon>Cytophagia</taxon>
        <taxon>Cytophagales</taxon>
        <taxon>Spirosomataceae</taxon>
        <taxon>Dyadobacter</taxon>
    </lineage>
</organism>
<proteinExistence type="predicted"/>
<feature type="region of interest" description="Disordered" evidence="1">
    <location>
        <begin position="1"/>
        <end position="78"/>
    </location>
</feature>
<evidence type="ECO:0000313" key="2">
    <source>
        <dbReference type="EMBL" id="TLV00307.1"/>
    </source>
</evidence>
<sequence>MNSDLENQNEEVRDPEVAKALAKGRNANDNFNDEKTDDYQDEADLTEQQARDRIKGGTGQHGVERNRNDDFNDEANAE</sequence>
<gene>
    <name evidence="2" type="ORF">FEN17_12455</name>
</gene>
<reference evidence="2 3" key="1">
    <citation type="submission" date="2019-05" db="EMBL/GenBank/DDBJ databases">
        <authorList>
            <person name="Qu J.-H."/>
        </authorList>
    </citation>
    <scope>NUCLEOTIDE SEQUENCE [LARGE SCALE GENOMIC DNA]</scope>
    <source>
        <strain evidence="2 3">T17</strain>
    </source>
</reference>
<dbReference type="AlphaFoldDB" id="A0A5R9KW52"/>
<protein>
    <submittedName>
        <fullName evidence="2">Uncharacterized protein</fullName>
    </submittedName>
</protein>
<dbReference type="EMBL" id="VCEJ01000004">
    <property type="protein sequence ID" value="TLV00307.1"/>
    <property type="molecule type" value="Genomic_DNA"/>
</dbReference>
<dbReference type="RefSeq" id="WP_138365687.1">
    <property type="nucleotide sequence ID" value="NZ_VCEJ01000004.1"/>
</dbReference>
<comment type="caution">
    <text evidence="2">The sequence shown here is derived from an EMBL/GenBank/DDBJ whole genome shotgun (WGS) entry which is preliminary data.</text>
</comment>
<evidence type="ECO:0000313" key="3">
    <source>
        <dbReference type="Proteomes" id="UP000306402"/>
    </source>
</evidence>
<keyword evidence="3" id="KW-1185">Reference proteome</keyword>
<name>A0A5R9KW52_9BACT</name>
<dbReference type="Proteomes" id="UP000306402">
    <property type="component" value="Unassembled WGS sequence"/>
</dbReference>